<feature type="region of interest" description="Disordered" evidence="1">
    <location>
        <begin position="38"/>
        <end position="106"/>
    </location>
</feature>
<sequence length="186" mass="20369">MNERIGAQVKLRQRPGGFWRKRGRRRCIFDLLFVEQSQQHQQRPAGADDVRGVPVVDDSPATGTSSRGNGEYPVRGTGEEENKAPLPALEVSPSAPATAPTSAATARTRRLRHSWGRASPYELVSTQHALFLRSPSTSVLSKRRSALASLPAPPLPLVEMLTQAQEPRHTPKLSTVQLADTITLLH</sequence>
<keyword evidence="3" id="KW-1185">Reference proteome</keyword>
<evidence type="ECO:0000256" key="1">
    <source>
        <dbReference type="SAM" id="MobiDB-lite"/>
    </source>
</evidence>
<protein>
    <submittedName>
        <fullName evidence="2">Uncharacterized protein</fullName>
    </submittedName>
</protein>
<dbReference type="Proteomes" id="UP000320762">
    <property type="component" value="Unassembled WGS sequence"/>
</dbReference>
<comment type="caution">
    <text evidence="2">The sequence shown here is derived from an EMBL/GenBank/DDBJ whole genome shotgun (WGS) entry which is preliminary data.</text>
</comment>
<proteinExistence type="predicted"/>
<feature type="compositionally biased region" description="Low complexity" evidence="1">
    <location>
        <begin position="92"/>
        <end position="106"/>
    </location>
</feature>
<organism evidence="2 3">
    <name type="scientific">Schizophyllum amplum</name>
    <dbReference type="NCBI Taxonomy" id="97359"/>
    <lineage>
        <taxon>Eukaryota</taxon>
        <taxon>Fungi</taxon>
        <taxon>Dikarya</taxon>
        <taxon>Basidiomycota</taxon>
        <taxon>Agaricomycotina</taxon>
        <taxon>Agaricomycetes</taxon>
        <taxon>Agaricomycetidae</taxon>
        <taxon>Agaricales</taxon>
        <taxon>Schizophyllaceae</taxon>
        <taxon>Schizophyllum</taxon>
    </lineage>
</organism>
<gene>
    <name evidence="2" type="ORF">BD626DRAFT_576114</name>
</gene>
<evidence type="ECO:0000313" key="2">
    <source>
        <dbReference type="EMBL" id="TRM56100.1"/>
    </source>
</evidence>
<dbReference type="AlphaFoldDB" id="A0A550BU77"/>
<dbReference type="EMBL" id="VDMD01000080">
    <property type="protein sequence ID" value="TRM56100.1"/>
    <property type="molecule type" value="Genomic_DNA"/>
</dbReference>
<evidence type="ECO:0000313" key="3">
    <source>
        <dbReference type="Proteomes" id="UP000320762"/>
    </source>
</evidence>
<name>A0A550BU77_9AGAR</name>
<accession>A0A550BU77</accession>
<reference evidence="2 3" key="1">
    <citation type="journal article" date="2019" name="New Phytol.">
        <title>Comparative genomics reveals unique wood-decay strategies and fruiting body development in the Schizophyllaceae.</title>
        <authorList>
            <person name="Almasi E."/>
            <person name="Sahu N."/>
            <person name="Krizsan K."/>
            <person name="Balint B."/>
            <person name="Kovacs G.M."/>
            <person name="Kiss B."/>
            <person name="Cseklye J."/>
            <person name="Drula E."/>
            <person name="Henrissat B."/>
            <person name="Nagy I."/>
            <person name="Chovatia M."/>
            <person name="Adam C."/>
            <person name="LaButti K."/>
            <person name="Lipzen A."/>
            <person name="Riley R."/>
            <person name="Grigoriev I.V."/>
            <person name="Nagy L.G."/>
        </authorList>
    </citation>
    <scope>NUCLEOTIDE SEQUENCE [LARGE SCALE GENOMIC DNA]</scope>
    <source>
        <strain evidence="2 3">NL-1724</strain>
    </source>
</reference>